<protein>
    <submittedName>
        <fullName evidence="1">Uncharacterized protein</fullName>
    </submittedName>
</protein>
<proteinExistence type="predicted"/>
<organism evidence="1 2">
    <name type="scientific">Trichoderma harzianum</name>
    <name type="common">Hypocrea lixii</name>
    <dbReference type="NCBI Taxonomy" id="5544"/>
    <lineage>
        <taxon>Eukaryota</taxon>
        <taxon>Fungi</taxon>
        <taxon>Dikarya</taxon>
        <taxon>Ascomycota</taxon>
        <taxon>Pezizomycotina</taxon>
        <taxon>Sordariomycetes</taxon>
        <taxon>Hypocreomycetidae</taxon>
        <taxon>Hypocreales</taxon>
        <taxon>Hypocreaceae</taxon>
        <taxon>Trichoderma</taxon>
    </lineage>
</organism>
<accession>A0A2K0TDX7</accession>
<gene>
    <name evidence="1" type="ORF">THARTR1_11116</name>
</gene>
<name>A0A2K0TDX7_TRIHA</name>
<dbReference type="Pfam" id="PF14441">
    <property type="entry name" value="OTT_1508_deam"/>
    <property type="match status" value="1"/>
</dbReference>
<dbReference type="AlphaFoldDB" id="A0A2K0TDX7"/>
<evidence type="ECO:0000313" key="1">
    <source>
        <dbReference type="EMBL" id="PNP43726.1"/>
    </source>
</evidence>
<comment type="caution">
    <text evidence="1">The sequence shown here is derived from an EMBL/GenBank/DDBJ whole genome shotgun (WGS) entry which is preliminary data.</text>
</comment>
<dbReference type="InterPro" id="IPR027796">
    <property type="entry name" value="OTT_1508_deam-like"/>
</dbReference>
<reference evidence="1 2" key="1">
    <citation type="submission" date="2017-02" db="EMBL/GenBank/DDBJ databases">
        <title>Genomes of Trichoderma spp. with biocontrol activity.</title>
        <authorList>
            <person name="Gardiner D."/>
            <person name="Kazan K."/>
            <person name="Vos C."/>
            <person name="Harvey P."/>
        </authorList>
    </citation>
    <scope>NUCLEOTIDE SEQUENCE [LARGE SCALE GENOMIC DNA]</scope>
    <source>
        <strain evidence="1 2">Tr1</strain>
    </source>
</reference>
<dbReference type="EMBL" id="MTYI01000336">
    <property type="protein sequence ID" value="PNP43726.1"/>
    <property type="molecule type" value="Genomic_DNA"/>
</dbReference>
<evidence type="ECO:0000313" key="2">
    <source>
        <dbReference type="Proteomes" id="UP000236290"/>
    </source>
</evidence>
<dbReference type="Proteomes" id="UP000236290">
    <property type="component" value="Unassembled WGS sequence"/>
</dbReference>
<sequence length="444" mass="49501">MSSTFPWGIDGLDKSRFEAYAKLLRLKNGGQIEEASNFSEILDEEIELEKPGDTDSVDAIAFLSLDERKIKRAFLDRLSELIANEKGGHHVSSSLMIEWPDRVDILVARNNGFREGDVSLRMLETIASSLREISTLGSSDPVAASTKQNLWTSLGDLEDIVKSAHDVFSFYKEHDFDKITSNNTNARSLRDALGFLGKLQTCLNTLTRSAERLSGFQNLRILPVMDLPTGAAKPKGTDRNNAWSLVKTFSSLGLALNDKTVESLVGTGKRKGPWTKNKLLQRFDKLKSSAFEVHAEMQVILAATKHDCTGAAIFNYVGCSKRSCFLCSKVIQSYGSYTTRGCHGKLYNLWTVPELPWLTKEERKRLVQALKNVERAMKESLRDKKTDGLIHAHESTIGGSSVATRRQQSGQNPYMMSLVSEYLRSQRQGMRSGAGQEEDFSSLE</sequence>
<dbReference type="OrthoDB" id="4851849at2759"/>